<keyword evidence="5" id="KW-0547">Nucleotide-binding</keyword>
<dbReference type="Proteomes" id="UP000325295">
    <property type="component" value="Chromosome"/>
</dbReference>
<dbReference type="Pfam" id="PF00005">
    <property type="entry name" value="ABC_tran"/>
    <property type="match status" value="1"/>
</dbReference>
<evidence type="ECO:0000259" key="4">
    <source>
        <dbReference type="PROSITE" id="PS50893"/>
    </source>
</evidence>
<protein>
    <submittedName>
        <fullName evidence="5">ATP-binding cassette domain-containing protein</fullName>
    </submittedName>
</protein>
<dbReference type="PROSITE" id="PS50893">
    <property type="entry name" value="ABC_TRANSPORTER_2"/>
    <property type="match status" value="1"/>
</dbReference>
<gene>
    <name evidence="5" type="ORF">F0161_03290</name>
</gene>
<dbReference type="PANTHER" id="PTHR42798">
    <property type="entry name" value="LIPOPROTEIN-RELEASING SYSTEM ATP-BINDING PROTEIN LOLD"/>
    <property type="match status" value="1"/>
</dbReference>
<dbReference type="InterPro" id="IPR017871">
    <property type="entry name" value="ABC_transporter-like_CS"/>
</dbReference>
<dbReference type="GO" id="GO:0016887">
    <property type="term" value="F:ATP hydrolysis activity"/>
    <property type="evidence" value="ECO:0007669"/>
    <property type="project" value="InterPro"/>
</dbReference>
<evidence type="ECO:0000256" key="3">
    <source>
        <dbReference type="SAM" id="Phobius"/>
    </source>
</evidence>
<dbReference type="OrthoDB" id="2079174at2"/>
<keyword evidence="3" id="KW-0472">Membrane</keyword>
<evidence type="ECO:0000256" key="1">
    <source>
        <dbReference type="ARBA" id="ARBA00005417"/>
    </source>
</evidence>
<sequence>MRTRFPLTNGRKLNHSDEKALDSYRRDTIGYIYQAYNLINHLSILDNVLIPLDMTTLSKSEREQKATELLDRVGLLEQIHKFPNQLSGGQKQRVAIARALASDPKVIIADEPTGALDAENTQEVLQILNEIAEEGRLVIAVTHSQTVADSGTRIVHMVDGKIDGDTHLRDAYPVSHEVSTKSSRLLPAWVSYKTAYKHLKYNGWRNSLIVFGTAVGLFAVMLFSGLGNGISGYIDKQVTDLASPQVISVSKYSKSSGDAAGPSASAAATTVKTLSNDDIKEIKDVKNVATVEKSYSAANVTLQSGSKSTVVSSLKTGPIPAPLRLLLKVLNQDLVRFYSIKHRPRRLIRIGRV</sequence>
<accession>A0A5P1X0G3</accession>
<dbReference type="InterPro" id="IPR003439">
    <property type="entry name" value="ABC_transporter-like_ATP-bd"/>
</dbReference>
<dbReference type="KEGG" id="lnn:F0161_03290"/>
<comment type="similarity">
    <text evidence="1">Belongs to the ABC transporter superfamily.</text>
</comment>
<dbReference type="CDD" id="cd03255">
    <property type="entry name" value="ABC_MJ0796_LolCDE_FtsE"/>
    <property type="match status" value="1"/>
</dbReference>
<dbReference type="InterPro" id="IPR027417">
    <property type="entry name" value="P-loop_NTPase"/>
</dbReference>
<keyword evidence="3" id="KW-1133">Transmembrane helix</keyword>
<keyword evidence="3" id="KW-0812">Transmembrane</keyword>
<feature type="transmembrane region" description="Helical" evidence="3">
    <location>
        <begin position="207"/>
        <end position="227"/>
    </location>
</feature>
<dbReference type="PROSITE" id="PS00211">
    <property type="entry name" value="ABC_TRANSPORTER_1"/>
    <property type="match status" value="1"/>
</dbReference>
<dbReference type="InterPro" id="IPR025857">
    <property type="entry name" value="MacB_PCD"/>
</dbReference>
<dbReference type="PANTHER" id="PTHR42798:SF6">
    <property type="entry name" value="CELL DIVISION ATP-BINDING PROTEIN FTSE"/>
    <property type="match status" value="1"/>
</dbReference>
<dbReference type="Pfam" id="PF12704">
    <property type="entry name" value="MacB_PCD"/>
    <property type="match status" value="1"/>
</dbReference>
<reference evidence="5 6" key="1">
    <citation type="submission" date="2019-09" db="EMBL/GenBank/DDBJ databases">
        <title>Complete Genome Sequence of Lactobacillus nenjiangensis SH-Y15, isolated from sauerkraut.</title>
        <authorList>
            <person name="Yang H."/>
        </authorList>
    </citation>
    <scope>NUCLEOTIDE SEQUENCE [LARGE SCALE GENOMIC DNA]</scope>
    <source>
        <strain evidence="5 6">SH-Y15</strain>
    </source>
</reference>
<feature type="domain" description="ABC transporter" evidence="4">
    <location>
        <begin position="1"/>
        <end position="184"/>
    </location>
</feature>
<proteinExistence type="inferred from homology"/>
<keyword evidence="5" id="KW-0067">ATP-binding</keyword>
<evidence type="ECO:0000313" key="6">
    <source>
        <dbReference type="Proteomes" id="UP000325295"/>
    </source>
</evidence>
<dbReference type="InterPro" id="IPR017911">
    <property type="entry name" value="MacB-like_ATP-bd"/>
</dbReference>
<dbReference type="EMBL" id="CP043939">
    <property type="protein sequence ID" value="QER66993.1"/>
    <property type="molecule type" value="Genomic_DNA"/>
</dbReference>
<evidence type="ECO:0000256" key="2">
    <source>
        <dbReference type="ARBA" id="ARBA00022448"/>
    </source>
</evidence>
<keyword evidence="6" id="KW-1185">Reference proteome</keyword>
<name>A0A5P1X0G3_9LACO</name>
<evidence type="ECO:0000313" key="5">
    <source>
        <dbReference type="EMBL" id="QER66993.1"/>
    </source>
</evidence>
<dbReference type="Gene3D" id="3.40.50.300">
    <property type="entry name" value="P-loop containing nucleotide triphosphate hydrolases"/>
    <property type="match status" value="1"/>
</dbReference>
<dbReference type="GO" id="GO:0005524">
    <property type="term" value="F:ATP binding"/>
    <property type="evidence" value="ECO:0007669"/>
    <property type="project" value="UniProtKB-KW"/>
</dbReference>
<organism evidence="5 6">
    <name type="scientific">Paucilactobacillus nenjiangensis</name>
    <dbReference type="NCBI Taxonomy" id="1296540"/>
    <lineage>
        <taxon>Bacteria</taxon>
        <taxon>Bacillati</taxon>
        <taxon>Bacillota</taxon>
        <taxon>Bacilli</taxon>
        <taxon>Lactobacillales</taxon>
        <taxon>Lactobacillaceae</taxon>
        <taxon>Paucilactobacillus</taxon>
    </lineage>
</organism>
<keyword evidence="2" id="KW-0813">Transport</keyword>
<dbReference type="SUPFAM" id="SSF52540">
    <property type="entry name" value="P-loop containing nucleoside triphosphate hydrolases"/>
    <property type="match status" value="1"/>
</dbReference>
<dbReference type="AlphaFoldDB" id="A0A5P1X0G3"/>